<dbReference type="PROSITE" id="PS50011">
    <property type="entry name" value="PROTEIN_KINASE_DOM"/>
    <property type="match status" value="1"/>
</dbReference>
<dbReference type="EMBL" id="QXFV01000850">
    <property type="protein sequence ID" value="KAE9023779.1"/>
    <property type="molecule type" value="Genomic_DNA"/>
</dbReference>
<organism evidence="6 8">
    <name type="scientific">Phytophthora rubi</name>
    <dbReference type="NCBI Taxonomy" id="129364"/>
    <lineage>
        <taxon>Eukaryota</taxon>
        <taxon>Sar</taxon>
        <taxon>Stramenopiles</taxon>
        <taxon>Oomycota</taxon>
        <taxon>Peronosporomycetes</taxon>
        <taxon>Peronosporales</taxon>
        <taxon>Peronosporaceae</taxon>
        <taxon>Phytophthora</taxon>
    </lineage>
</organism>
<dbReference type="InterPro" id="IPR008271">
    <property type="entry name" value="Ser/Thr_kinase_AS"/>
</dbReference>
<dbReference type="PROSITE" id="PS00108">
    <property type="entry name" value="PROTEIN_KINASE_ST"/>
    <property type="match status" value="1"/>
</dbReference>
<dbReference type="EMBL" id="QXFT01000831">
    <property type="protein sequence ID" value="KAE9334961.1"/>
    <property type="molecule type" value="Genomic_DNA"/>
</dbReference>
<keyword evidence="2" id="KW-1133">Transmembrane helix</keyword>
<dbReference type="PANTHER" id="PTHR44329">
    <property type="entry name" value="SERINE/THREONINE-PROTEIN KINASE TNNI3K-RELATED"/>
    <property type="match status" value="1"/>
</dbReference>
<feature type="transmembrane region" description="Helical" evidence="2">
    <location>
        <begin position="218"/>
        <end position="239"/>
    </location>
</feature>
<feature type="domain" description="Protein kinase" evidence="4">
    <location>
        <begin position="313"/>
        <end position="583"/>
    </location>
</feature>
<gene>
    <name evidence="5" type="ORF">PR001_g12830</name>
    <name evidence="6" type="ORF">PR003_g13252</name>
</gene>
<feature type="chain" id="PRO_5033874264" description="Protein kinase domain-containing protein" evidence="3">
    <location>
        <begin position="18"/>
        <end position="590"/>
    </location>
</feature>
<evidence type="ECO:0000256" key="3">
    <source>
        <dbReference type="SAM" id="SignalP"/>
    </source>
</evidence>
<dbReference type="SMART" id="SM00220">
    <property type="entry name" value="S_TKc"/>
    <property type="match status" value="1"/>
</dbReference>
<evidence type="ECO:0000256" key="1">
    <source>
        <dbReference type="SAM" id="MobiDB-lite"/>
    </source>
</evidence>
<evidence type="ECO:0000313" key="7">
    <source>
        <dbReference type="Proteomes" id="UP000429607"/>
    </source>
</evidence>
<name>A0A6A4FFV1_9STRA</name>
<evidence type="ECO:0000313" key="8">
    <source>
        <dbReference type="Proteomes" id="UP000434957"/>
    </source>
</evidence>
<dbReference type="Proteomes" id="UP000429607">
    <property type="component" value="Unassembled WGS sequence"/>
</dbReference>
<dbReference type="InterPro" id="IPR051681">
    <property type="entry name" value="Ser/Thr_Kinases-Pseudokinases"/>
</dbReference>
<dbReference type="InterPro" id="IPR000719">
    <property type="entry name" value="Prot_kinase_dom"/>
</dbReference>
<evidence type="ECO:0000259" key="4">
    <source>
        <dbReference type="PROSITE" id="PS50011"/>
    </source>
</evidence>
<dbReference type="Gene3D" id="1.10.510.10">
    <property type="entry name" value="Transferase(Phosphotransferase) domain 1"/>
    <property type="match status" value="1"/>
</dbReference>
<feature type="region of interest" description="Disordered" evidence="1">
    <location>
        <begin position="266"/>
        <end position="285"/>
    </location>
</feature>
<comment type="caution">
    <text evidence="6">The sequence shown here is derived from an EMBL/GenBank/DDBJ whole genome shotgun (WGS) entry which is preliminary data.</text>
</comment>
<dbReference type="GO" id="GO:0005524">
    <property type="term" value="F:ATP binding"/>
    <property type="evidence" value="ECO:0007669"/>
    <property type="project" value="InterPro"/>
</dbReference>
<reference evidence="6 8" key="1">
    <citation type="submission" date="2018-08" db="EMBL/GenBank/DDBJ databases">
        <title>Genomic investigation of the strawberry pathogen Phytophthora fragariae indicates pathogenicity is determined by transcriptional variation in three key races.</title>
        <authorList>
            <person name="Adams T.M."/>
            <person name="Armitage A.D."/>
            <person name="Sobczyk M.K."/>
            <person name="Bates H.J."/>
            <person name="Dunwell J.M."/>
            <person name="Nellist C.F."/>
            <person name="Harrison R.J."/>
        </authorList>
    </citation>
    <scope>NUCLEOTIDE SEQUENCE [LARGE SCALE GENOMIC DNA]</scope>
    <source>
        <strain evidence="5 7">SCRP249</strain>
        <strain evidence="6 8">SCRP333</strain>
    </source>
</reference>
<dbReference type="Pfam" id="PF00069">
    <property type="entry name" value="Pkinase"/>
    <property type="match status" value="1"/>
</dbReference>
<sequence length="590" mass="64679">MRRIVLLPLVMAHAVSAVNTTTSYMMQTTSIYTDATCSGPAVNVLVMENDNCSAVSCSPRAFGNNTDYYKATTCYSADSYSYNPMEALFDGQAFVEGQAYSNTNCTDDAYLYRQGLVVGGCEPFTTRNNHSVSVTLDSDGSAAMILYDNTECTDPPITTYALSNETLANHLCYEGISNTGLVQYIAKYYIHENYDSSGSSGSSGTVTAASDSSSHTPAIVGGVVAAVFVVALIIAVFIIRQKQKSRRRRQMDETLAVMEARFTTPDTPYQRPMDTSSKFDHNSSSRTTMQVLTSDRAWDDDTIVAARIPRDKVVIGSLVSRGAFGEVYRGSYNGQSVAVKMLLPDTRRSIPNVNAFLAEVKMAAVMDHPHIAKFIGVAWDSLTDLCSLTEFMDGGDLKTLLVRYQEENHPLGFDYVKVKIALHVAHALTYLHSLDPPVIHRDLKSKNILLSREMDAKLTDFGISRERIDETMTAGVGTSMWMAPEIMLGNAYDEMADMFSFGVVLSELSTHLSPYANARLSVGSNQPIARTVILQNVAAGRLSVEFSEAGPESMVELGRACISMDPKDRPTAAEALYRLHKVLTLELREE</sequence>
<accession>A0A6A4FFV1</accession>
<dbReference type="Gene3D" id="3.30.200.20">
    <property type="entry name" value="Phosphorylase Kinase, domain 1"/>
    <property type="match status" value="1"/>
</dbReference>
<keyword evidence="8" id="KW-1185">Reference proteome</keyword>
<dbReference type="AlphaFoldDB" id="A0A6A4FFV1"/>
<dbReference type="Proteomes" id="UP000434957">
    <property type="component" value="Unassembled WGS sequence"/>
</dbReference>
<evidence type="ECO:0000313" key="5">
    <source>
        <dbReference type="EMBL" id="KAE9023779.1"/>
    </source>
</evidence>
<protein>
    <recommendedName>
        <fullName evidence="4">Protein kinase domain-containing protein</fullName>
    </recommendedName>
</protein>
<keyword evidence="2" id="KW-0472">Membrane</keyword>
<evidence type="ECO:0000256" key="2">
    <source>
        <dbReference type="SAM" id="Phobius"/>
    </source>
</evidence>
<keyword evidence="2" id="KW-0812">Transmembrane</keyword>
<dbReference type="GO" id="GO:0004674">
    <property type="term" value="F:protein serine/threonine kinase activity"/>
    <property type="evidence" value="ECO:0007669"/>
    <property type="project" value="TreeGrafter"/>
</dbReference>
<feature type="signal peptide" evidence="3">
    <location>
        <begin position="1"/>
        <end position="17"/>
    </location>
</feature>
<dbReference type="SUPFAM" id="SSF56112">
    <property type="entry name" value="Protein kinase-like (PK-like)"/>
    <property type="match status" value="1"/>
</dbReference>
<proteinExistence type="predicted"/>
<keyword evidence="3" id="KW-0732">Signal</keyword>
<dbReference type="PANTHER" id="PTHR44329:SF214">
    <property type="entry name" value="PROTEIN KINASE DOMAIN-CONTAINING PROTEIN"/>
    <property type="match status" value="1"/>
</dbReference>
<evidence type="ECO:0000313" key="6">
    <source>
        <dbReference type="EMBL" id="KAE9334961.1"/>
    </source>
</evidence>
<dbReference type="InterPro" id="IPR011009">
    <property type="entry name" value="Kinase-like_dom_sf"/>
</dbReference>